<dbReference type="PANTHER" id="PTHR45023:SF4">
    <property type="entry name" value="GLYCINE-RICH PROTEIN-RELATED"/>
    <property type="match status" value="1"/>
</dbReference>
<accession>A0A7J7MFC1</accession>
<dbReference type="PANTHER" id="PTHR45023">
    <property type="match status" value="1"/>
</dbReference>
<organism evidence="1 2">
    <name type="scientific">Kingdonia uniflora</name>
    <dbReference type="NCBI Taxonomy" id="39325"/>
    <lineage>
        <taxon>Eukaryota</taxon>
        <taxon>Viridiplantae</taxon>
        <taxon>Streptophyta</taxon>
        <taxon>Embryophyta</taxon>
        <taxon>Tracheophyta</taxon>
        <taxon>Spermatophyta</taxon>
        <taxon>Magnoliopsida</taxon>
        <taxon>Ranunculales</taxon>
        <taxon>Circaeasteraceae</taxon>
        <taxon>Kingdonia</taxon>
    </lineage>
</organism>
<dbReference type="AlphaFoldDB" id="A0A7J7MFC1"/>
<feature type="non-terminal residue" evidence="1">
    <location>
        <position position="1"/>
    </location>
</feature>
<comment type="caution">
    <text evidence="1">The sequence shown here is derived from an EMBL/GenBank/DDBJ whole genome shotgun (WGS) entry which is preliminary data.</text>
</comment>
<protein>
    <submittedName>
        <fullName evidence="1">Uncharacterized protein</fullName>
    </submittedName>
</protein>
<keyword evidence="2" id="KW-1185">Reference proteome</keyword>
<proteinExistence type="predicted"/>
<sequence>SPNNCVQPSQPFPLNSNILLHSPIPHNLNHLNYEHLNQLTYLNSKKPGLLMEKKGKGKRRSTKKNTNGGVGSQLLKLTGIQNKNLVKAWIHVSDDRIKSNNQQLDVFWDSILDTFHDFCEQNGERVERTVSSLKNYWSDINCVWKVYGTCLKNAIQGPISGMQQENLVSNSTFVITNKF</sequence>
<evidence type="ECO:0000313" key="1">
    <source>
        <dbReference type="EMBL" id="KAF6153571.1"/>
    </source>
</evidence>
<dbReference type="EMBL" id="JACGCM010001560">
    <property type="protein sequence ID" value="KAF6153571.1"/>
    <property type="molecule type" value="Genomic_DNA"/>
</dbReference>
<gene>
    <name evidence="1" type="ORF">GIB67_027438</name>
</gene>
<dbReference type="Proteomes" id="UP000541444">
    <property type="component" value="Unassembled WGS sequence"/>
</dbReference>
<evidence type="ECO:0000313" key="2">
    <source>
        <dbReference type="Proteomes" id="UP000541444"/>
    </source>
</evidence>
<name>A0A7J7MFC1_9MAGN</name>
<reference evidence="1 2" key="1">
    <citation type="journal article" date="2020" name="IScience">
        <title>Genome Sequencing of the Endangered Kingdonia uniflora (Circaeasteraceae, Ranunculales) Reveals Potential Mechanisms of Evolutionary Specialization.</title>
        <authorList>
            <person name="Sun Y."/>
            <person name="Deng T."/>
            <person name="Zhang A."/>
            <person name="Moore M.J."/>
            <person name="Landis J.B."/>
            <person name="Lin N."/>
            <person name="Zhang H."/>
            <person name="Zhang X."/>
            <person name="Huang J."/>
            <person name="Zhang X."/>
            <person name="Sun H."/>
            <person name="Wang H."/>
        </authorList>
    </citation>
    <scope>NUCLEOTIDE SEQUENCE [LARGE SCALE GENOMIC DNA]</scope>
    <source>
        <strain evidence="1">TB1705</strain>
        <tissue evidence="1">Leaf</tissue>
    </source>
</reference>